<feature type="compositionally biased region" description="Low complexity" evidence="8">
    <location>
        <begin position="21"/>
        <end position="33"/>
    </location>
</feature>
<protein>
    <recommendedName>
        <fullName evidence="7">Endolytic murein transglycosylase</fullName>
        <ecNumber evidence="7">4.2.2.29</ecNumber>
    </recommendedName>
    <alternativeName>
        <fullName evidence="7">Peptidoglycan lytic transglycosylase</fullName>
    </alternativeName>
    <alternativeName>
        <fullName evidence="7">Peptidoglycan polymerization terminase</fullName>
    </alternativeName>
</protein>
<organism evidence="9 10">
    <name type="scientific">Luedemannella helvata</name>
    <dbReference type="NCBI Taxonomy" id="349315"/>
    <lineage>
        <taxon>Bacteria</taxon>
        <taxon>Bacillati</taxon>
        <taxon>Actinomycetota</taxon>
        <taxon>Actinomycetes</taxon>
        <taxon>Micromonosporales</taxon>
        <taxon>Micromonosporaceae</taxon>
        <taxon>Luedemannella</taxon>
    </lineage>
</organism>
<dbReference type="RefSeq" id="WP_344080456.1">
    <property type="nucleotide sequence ID" value="NZ_BAAALS010000010.1"/>
</dbReference>
<evidence type="ECO:0000256" key="6">
    <source>
        <dbReference type="ARBA" id="ARBA00023316"/>
    </source>
</evidence>
<dbReference type="EC" id="4.2.2.29" evidence="7"/>
<gene>
    <name evidence="7" type="primary">mltG</name>
    <name evidence="9" type="ORF">GCM10009681_24940</name>
</gene>
<evidence type="ECO:0000256" key="3">
    <source>
        <dbReference type="ARBA" id="ARBA00022989"/>
    </source>
</evidence>
<comment type="caution">
    <text evidence="9">The sequence shown here is derived from an EMBL/GenBank/DDBJ whole genome shotgun (WGS) entry which is preliminary data.</text>
</comment>
<comment type="similarity">
    <text evidence="7">Belongs to the transglycosylase MltG family.</text>
</comment>
<evidence type="ECO:0000256" key="5">
    <source>
        <dbReference type="ARBA" id="ARBA00023239"/>
    </source>
</evidence>
<reference evidence="10" key="1">
    <citation type="journal article" date="2019" name="Int. J. Syst. Evol. Microbiol.">
        <title>The Global Catalogue of Microorganisms (GCM) 10K type strain sequencing project: providing services to taxonomists for standard genome sequencing and annotation.</title>
        <authorList>
            <consortium name="The Broad Institute Genomics Platform"/>
            <consortium name="The Broad Institute Genome Sequencing Center for Infectious Disease"/>
            <person name="Wu L."/>
            <person name="Ma J."/>
        </authorList>
    </citation>
    <scope>NUCLEOTIDE SEQUENCE [LARGE SCALE GENOMIC DNA]</scope>
    <source>
        <strain evidence="10">JCM 13249</strain>
    </source>
</reference>
<dbReference type="Pfam" id="PF02618">
    <property type="entry name" value="YceG"/>
    <property type="match status" value="1"/>
</dbReference>
<evidence type="ECO:0000313" key="10">
    <source>
        <dbReference type="Proteomes" id="UP001500655"/>
    </source>
</evidence>
<evidence type="ECO:0000256" key="1">
    <source>
        <dbReference type="ARBA" id="ARBA00022475"/>
    </source>
</evidence>
<sequence length="420" mass="46022">MIDDLDLAWEEQYDPRRQKGRQQGRPTGPQRRGASGGRGGPPRRKRRKERGGKRRSFFALLMSVVLLAALGGGVYWGVGKVQEFFDAPDYSATGTEEVTVEIKAGTVTDTANALYAAGVVKSAKAYIKAVDDDPRGVNVQPGFYKLYKQMPAKAALALLLDPAKNRVVNGVTIPEGMMTLDIYAKLAKELDIPEKDFIAAGKKPKDLGVPDWWFKRADGKKSATTVEGFLYPATYEFPPNVTAKEALSMMVDQFLDVTGDMNFADTVQSNLSISPYEALIAASIAQAEASRKEDFGKVTRVIYNRAYKGDFACSCLGMDTTVNYYLRLQGKAGAKSEHLTRDQINDPKNPYNTHTKPGLPLGPIGSPGKDTLRAAMEPTKGPWTYFVTVDTKTGETLFATTLDEHNRNIQKACDNGIPLC</sequence>
<evidence type="ECO:0000256" key="8">
    <source>
        <dbReference type="SAM" id="MobiDB-lite"/>
    </source>
</evidence>
<keyword evidence="3 7" id="KW-1133">Transmembrane helix</keyword>
<comment type="function">
    <text evidence="7">Functions as a peptidoglycan terminase that cleaves nascent peptidoglycan strands endolytically to terminate their elongation.</text>
</comment>
<dbReference type="Proteomes" id="UP001500655">
    <property type="component" value="Unassembled WGS sequence"/>
</dbReference>
<feature type="compositionally biased region" description="Basic residues" evidence="8">
    <location>
        <begin position="41"/>
        <end position="52"/>
    </location>
</feature>
<name>A0ABP4WI72_9ACTN</name>
<feature type="transmembrane region" description="Helical" evidence="7">
    <location>
        <begin position="57"/>
        <end position="78"/>
    </location>
</feature>
<dbReference type="PANTHER" id="PTHR30518:SF2">
    <property type="entry name" value="ENDOLYTIC MUREIN TRANSGLYCOSYLASE"/>
    <property type="match status" value="1"/>
</dbReference>
<feature type="site" description="Important for catalytic activity" evidence="7">
    <location>
        <position position="288"/>
    </location>
</feature>
<feature type="compositionally biased region" description="Acidic residues" evidence="8">
    <location>
        <begin position="1"/>
        <end position="12"/>
    </location>
</feature>
<evidence type="ECO:0000256" key="2">
    <source>
        <dbReference type="ARBA" id="ARBA00022692"/>
    </source>
</evidence>
<keyword evidence="1 7" id="KW-1003">Cell membrane</keyword>
<dbReference type="InterPro" id="IPR003770">
    <property type="entry name" value="MLTG-like"/>
</dbReference>
<accession>A0ABP4WI72</accession>
<evidence type="ECO:0000256" key="7">
    <source>
        <dbReference type="HAMAP-Rule" id="MF_02065"/>
    </source>
</evidence>
<dbReference type="PANTHER" id="PTHR30518">
    <property type="entry name" value="ENDOLYTIC MUREIN TRANSGLYCOSYLASE"/>
    <property type="match status" value="1"/>
</dbReference>
<proteinExistence type="inferred from homology"/>
<dbReference type="Gene3D" id="3.30.1490.480">
    <property type="entry name" value="Endolytic murein transglycosylase"/>
    <property type="match status" value="1"/>
</dbReference>
<comment type="catalytic activity">
    <reaction evidence="7">
        <text>a peptidoglycan chain = a peptidoglycan chain with N-acetyl-1,6-anhydromuramyl-[peptide] at the reducing end + a peptidoglycan chain with N-acetylglucosamine at the non-reducing end.</text>
        <dbReference type="EC" id="4.2.2.29"/>
    </reaction>
</comment>
<keyword evidence="2 7" id="KW-0812">Transmembrane</keyword>
<keyword evidence="10" id="KW-1185">Reference proteome</keyword>
<feature type="region of interest" description="Disordered" evidence="8">
    <location>
        <begin position="1"/>
        <end position="52"/>
    </location>
</feature>
<evidence type="ECO:0000256" key="4">
    <source>
        <dbReference type="ARBA" id="ARBA00023136"/>
    </source>
</evidence>
<dbReference type="Gene3D" id="3.30.160.60">
    <property type="entry name" value="Classic Zinc Finger"/>
    <property type="match status" value="1"/>
</dbReference>
<evidence type="ECO:0000313" key="9">
    <source>
        <dbReference type="EMBL" id="GAA1753049.1"/>
    </source>
</evidence>
<dbReference type="NCBIfam" id="TIGR00247">
    <property type="entry name" value="endolytic transglycosylase MltG"/>
    <property type="match status" value="1"/>
</dbReference>
<keyword evidence="5 7" id="KW-0456">Lyase</keyword>
<keyword evidence="6 7" id="KW-0961">Cell wall biogenesis/degradation</keyword>
<keyword evidence="4 7" id="KW-0472">Membrane</keyword>
<comment type="subcellular location">
    <subcellularLocation>
        <location evidence="7">Cell membrane</location>
        <topology evidence="7">Single-pass membrane protein</topology>
    </subcellularLocation>
</comment>
<dbReference type="EMBL" id="BAAALS010000010">
    <property type="protein sequence ID" value="GAA1753049.1"/>
    <property type="molecule type" value="Genomic_DNA"/>
</dbReference>
<dbReference type="HAMAP" id="MF_02065">
    <property type="entry name" value="MltG"/>
    <property type="match status" value="1"/>
</dbReference>
<feature type="region of interest" description="Disordered" evidence="8">
    <location>
        <begin position="337"/>
        <end position="363"/>
    </location>
</feature>